<dbReference type="EMBL" id="CP024201">
    <property type="protein sequence ID" value="ATQ41663.1"/>
    <property type="molecule type" value="Genomic_DNA"/>
</dbReference>
<keyword evidence="1" id="KW-0732">Signal</keyword>
<organism evidence="2 3">
    <name type="scientific">Caulobacter mirabilis</name>
    <dbReference type="NCBI Taxonomy" id="69666"/>
    <lineage>
        <taxon>Bacteria</taxon>
        <taxon>Pseudomonadati</taxon>
        <taxon>Pseudomonadota</taxon>
        <taxon>Alphaproteobacteria</taxon>
        <taxon>Caulobacterales</taxon>
        <taxon>Caulobacteraceae</taxon>
        <taxon>Caulobacter</taxon>
    </lineage>
</organism>
<name>A0A2D2AUM7_9CAUL</name>
<dbReference type="RefSeq" id="WP_099620920.1">
    <property type="nucleotide sequence ID" value="NZ_CP024201.1"/>
</dbReference>
<evidence type="ECO:0000313" key="2">
    <source>
        <dbReference type="EMBL" id="ATQ41663.1"/>
    </source>
</evidence>
<feature type="chain" id="PRO_5013648994" evidence="1">
    <location>
        <begin position="24"/>
        <end position="203"/>
    </location>
</feature>
<evidence type="ECO:0000313" key="3">
    <source>
        <dbReference type="Proteomes" id="UP000228945"/>
    </source>
</evidence>
<accession>A0A2D2AUM7</accession>
<sequence>MSSRLIALTVVAAGAVLASYVAAPGQGAARGASTALDFGKYQCSRACGAAPTQYCAEAPKDPAISSGLARMRSRFADPSLARVTKAELMTAFNVKDDPCGRGDTVRTGEIWRNAGAACRITARIDLLLTGRPIGLHVDVPDEVSFALRREGATLTLTPSTTATLLVIDDPDLHNDWGGVIRQVTSTPQATLFQTPRGCIKVPN</sequence>
<dbReference type="AlphaFoldDB" id="A0A2D2AUM7"/>
<keyword evidence="3" id="KW-1185">Reference proteome</keyword>
<evidence type="ECO:0000256" key="1">
    <source>
        <dbReference type="SAM" id="SignalP"/>
    </source>
</evidence>
<dbReference type="OrthoDB" id="9965909at2"/>
<gene>
    <name evidence="2" type="ORF">CSW64_04170</name>
</gene>
<dbReference type="KEGG" id="cmb:CSW64_04170"/>
<proteinExistence type="predicted"/>
<reference evidence="2 3" key="1">
    <citation type="submission" date="2017-10" db="EMBL/GenBank/DDBJ databases">
        <title>Genome sequence of Caulobacter mirabilis FWC38.</title>
        <authorList>
            <person name="Fiebig A."/>
            <person name="Crosson S."/>
        </authorList>
    </citation>
    <scope>NUCLEOTIDE SEQUENCE [LARGE SCALE GENOMIC DNA]</scope>
    <source>
        <strain evidence="2 3">FWC 38</strain>
    </source>
</reference>
<protein>
    <submittedName>
        <fullName evidence="2">Uncharacterized protein</fullName>
    </submittedName>
</protein>
<dbReference type="Proteomes" id="UP000228945">
    <property type="component" value="Chromosome"/>
</dbReference>
<feature type="signal peptide" evidence="1">
    <location>
        <begin position="1"/>
        <end position="23"/>
    </location>
</feature>